<dbReference type="Proteomes" id="UP000189462">
    <property type="component" value="Unassembled WGS sequence"/>
</dbReference>
<dbReference type="OrthoDB" id="9800873at2"/>
<organism evidence="9 10">
    <name type="scientific">Thioalkalivibrio denitrificans</name>
    <dbReference type="NCBI Taxonomy" id="108003"/>
    <lineage>
        <taxon>Bacteria</taxon>
        <taxon>Pseudomonadati</taxon>
        <taxon>Pseudomonadota</taxon>
        <taxon>Gammaproteobacteria</taxon>
        <taxon>Chromatiales</taxon>
        <taxon>Ectothiorhodospiraceae</taxon>
        <taxon>Thioalkalivibrio</taxon>
    </lineage>
</organism>
<keyword evidence="10" id="KW-1185">Reference proteome</keyword>
<dbReference type="STRING" id="108003.B1C78_17155"/>
<dbReference type="PANTHER" id="PTHR30269">
    <property type="entry name" value="TRANSMEMBRANE PROTEIN YFCA"/>
    <property type="match status" value="1"/>
</dbReference>
<comment type="similarity">
    <text evidence="2 8">Belongs to the 4-toluene sulfonate uptake permease (TSUP) (TC 2.A.102) family.</text>
</comment>
<evidence type="ECO:0000313" key="10">
    <source>
        <dbReference type="Proteomes" id="UP000189462"/>
    </source>
</evidence>
<keyword evidence="7 8" id="KW-0472">Membrane</keyword>
<dbReference type="InterPro" id="IPR052017">
    <property type="entry name" value="TSUP"/>
</dbReference>
<keyword evidence="6 8" id="KW-1133">Transmembrane helix</keyword>
<dbReference type="EMBL" id="MVBK01000152">
    <property type="protein sequence ID" value="OOG20619.1"/>
    <property type="molecule type" value="Genomic_DNA"/>
</dbReference>
<evidence type="ECO:0000256" key="1">
    <source>
        <dbReference type="ARBA" id="ARBA00004651"/>
    </source>
</evidence>
<evidence type="ECO:0000256" key="7">
    <source>
        <dbReference type="ARBA" id="ARBA00023136"/>
    </source>
</evidence>
<gene>
    <name evidence="9" type="ORF">B1C78_17155</name>
</gene>
<feature type="transmembrane region" description="Helical" evidence="8">
    <location>
        <begin position="170"/>
        <end position="191"/>
    </location>
</feature>
<keyword evidence="3" id="KW-0813">Transport</keyword>
<proteinExistence type="inferred from homology"/>
<protein>
    <recommendedName>
        <fullName evidence="8">Probable membrane transporter protein</fullName>
    </recommendedName>
</protein>
<evidence type="ECO:0000256" key="3">
    <source>
        <dbReference type="ARBA" id="ARBA00022448"/>
    </source>
</evidence>
<comment type="subcellular location">
    <subcellularLocation>
        <location evidence="1 8">Cell membrane</location>
        <topology evidence="1 8">Multi-pass membrane protein</topology>
    </subcellularLocation>
</comment>
<feature type="transmembrane region" description="Helical" evidence="8">
    <location>
        <begin position="101"/>
        <end position="120"/>
    </location>
</feature>
<evidence type="ECO:0000256" key="2">
    <source>
        <dbReference type="ARBA" id="ARBA00009142"/>
    </source>
</evidence>
<dbReference type="InterPro" id="IPR002781">
    <property type="entry name" value="TM_pro_TauE-like"/>
</dbReference>
<evidence type="ECO:0000313" key="9">
    <source>
        <dbReference type="EMBL" id="OOG20619.1"/>
    </source>
</evidence>
<evidence type="ECO:0000256" key="5">
    <source>
        <dbReference type="ARBA" id="ARBA00022692"/>
    </source>
</evidence>
<feature type="transmembrane region" description="Helical" evidence="8">
    <location>
        <begin position="132"/>
        <end position="150"/>
    </location>
</feature>
<dbReference type="AlphaFoldDB" id="A0A1V3N698"/>
<comment type="caution">
    <text evidence="9">The sequence shown here is derived from an EMBL/GenBank/DDBJ whole genome shotgun (WGS) entry which is preliminary data.</text>
</comment>
<sequence length="251" mass="27216">MPTEAMLLYGFVFLALTLGGMIKGVVGVGLPLVVISLLGLALDPRLVLAILVAPIVATNLRQAFAAGLPQEDLRRFWSLIVLFIVATWGGAYMLVQVNTNVLLAILGVIVVVFSFVNLVNPRFYLPPRHERWVGPAVGLGTGFLNGISTVNGPPLVMYLLSLRLQKEAFVSAYGLIALCGAIPLALSYAAVGILGWRELWLSVLALIPVFAGMWIGERIRHRIDPVLFQRVLLITLIILGLNLLRRGLFGG</sequence>
<accession>A0A1V3N698</accession>
<feature type="transmembrane region" description="Helical" evidence="8">
    <location>
        <begin position="198"/>
        <end position="215"/>
    </location>
</feature>
<reference evidence="9 10" key="1">
    <citation type="submission" date="2017-02" db="EMBL/GenBank/DDBJ databases">
        <title>Genomic diversity within the haloalkaliphilic genus Thioalkalivibrio.</title>
        <authorList>
            <person name="Ahn A.-C."/>
            <person name="Meier-Kolthoff J."/>
            <person name="Overmars L."/>
            <person name="Richter M."/>
            <person name="Woyke T."/>
            <person name="Sorokin D.Y."/>
            <person name="Muyzer G."/>
        </authorList>
    </citation>
    <scope>NUCLEOTIDE SEQUENCE [LARGE SCALE GENOMIC DNA]</scope>
    <source>
        <strain evidence="9 10">ALJD</strain>
    </source>
</reference>
<keyword evidence="4 8" id="KW-1003">Cell membrane</keyword>
<keyword evidence="5 8" id="KW-0812">Transmembrane</keyword>
<dbReference type="RefSeq" id="WP_077280352.1">
    <property type="nucleotide sequence ID" value="NZ_MVBK01000152.1"/>
</dbReference>
<dbReference type="GO" id="GO:0005886">
    <property type="term" value="C:plasma membrane"/>
    <property type="evidence" value="ECO:0007669"/>
    <property type="project" value="UniProtKB-SubCell"/>
</dbReference>
<evidence type="ECO:0000256" key="6">
    <source>
        <dbReference type="ARBA" id="ARBA00022989"/>
    </source>
</evidence>
<feature type="transmembrane region" description="Helical" evidence="8">
    <location>
        <begin position="227"/>
        <end position="244"/>
    </location>
</feature>
<evidence type="ECO:0000256" key="8">
    <source>
        <dbReference type="RuleBase" id="RU363041"/>
    </source>
</evidence>
<feature type="transmembrane region" description="Helical" evidence="8">
    <location>
        <begin position="76"/>
        <end position="95"/>
    </location>
</feature>
<dbReference type="PANTHER" id="PTHR30269:SF32">
    <property type="entry name" value="MEMBRANE TRANSPORTER PROTEIN-RELATED"/>
    <property type="match status" value="1"/>
</dbReference>
<name>A0A1V3N698_9GAMM</name>
<feature type="transmembrane region" description="Helical" evidence="8">
    <location>
        <begin position="7"/>
        <end position="40"/>
    </location>
</feature>
<evidence type="ECO:0000256" key="4">
    <source>
        <dbReference type="ARBA" id="ARBA00022475"/>
    </source>
</evidence>
<dbReference type="Pfam" id="PF01925">
    <property type="entry name" value="TauE"/>
    <property type="match status" value="1"/>
</dbReference>